<dbReference type="Proteomes" id="UP000452235">
    <property type="component" value="Unassembled WGS sequence"/>
</dbReference>
<dbReference type="Gene3D" id="2.60.120.620">
    <property type="entry name" value="q2cbj1_9rhob like domain"/>
    <property type="match status" value="1"/>
</dbReference>
<name>A0A5M3ZB74_ASPTE</name>
<dbReference type="AlphaFoldDB" id="A0A5M3ZB74"/>
<dbReference type="PANTHER" id="PTHR33099:SF14">
    <property type="entry name" value="PROLYL 4-HYDROXYLASE ALPHA SUBUNIT FE(2+) 2OG DIOXYGENASE DOMAIN-CONTAINING PROTEIN"/>
    <property type="match status" value="1"/>
</dbReference>
<keyword evidence="2" id="KW-1185">Reference proteome</keyword>
<evidence type="ECO:0000313" key="1">
    <source>
        <dbReference type="EMBL" id="GFF20431.1"/>
    </source>
</evidence>
<reference evidence="1 2" key="1">
    <citation type="submission" date="2020-01" db="EMBL/GenBank/DDBJ databases">
        <title>Aspergillus terreus IFO 6365 whole genome shotgun sequence.</title>
        <authorList>
            <person name="Kanamasa S."/>
            <person name="Takahashi H."/>
        </authorList>
    </citation>
    <scope>NUCLEOTIDE SEQUENCE [LARGE SCALE GENOMIC DNA]</scope>
    <source>
        <strain evidence="1 2">IFO 6365</strain>
    </source>
</reference>
<gene>
    <name evidence="1" type="ORF">ATEIFO6365_0012018700</name>
</gene>
<proteinExistence type="predicted"/>
<accession>A0A5M3ZB74</accession>
<dbReference type="OrthoDB" id="27483at2759"/>
<protein>
    <submittedName>
        <fullName evidence="1">Oxidoreductase, 2OG-Fe(II) oxygenase family protein</fullName>
    </submittedName>
</protein>
<organism evidence="1 2">
    <name type="scientific">Aspergillus terreus</name>
    <dbReference type="NCBI Taxonomy" id="33178"/>
    <lineage>
        <taxon>Eukaryota</taxon>
        <taxon>Fungi</taxon>
        <taxon>Dikarya</taxon>
        <taxon>Ascomycota</taxon>
        <taxon>Pezizomycotina</taxon>
        <taxon>Eurotiomycetes</taxon>
        <taxon>Eurotiomycetidae</taxon>
        <taxon>Eurotiales</taxon>
        <taxon>Aspergillaceae</taxon>
        <taxon>Aspergillus</taxon>
        <taxon>Aspergillus subgen. Circumdati</taxon>
    </lineage>
</organism>
<dbReference type="VEuPathDB" id="FungiDB:ATEG_08215"/>
<dbReference type="PANTHER" id="PTHR33099">
    <property type="entry name" value="FE2OG DIOXYGENASE DOMAIN-CONTAINING PROTEIN"/>
    <property type="match status" value="1"/>
</dbReference>
<sequence length="341" mass="38689">MPERSRKRRKEAPRFQKTWNELEGEVRQTIEQCKLDACLDAFLVDFYKLFENPSRRLLDLASVPVESDTRKQGLIRELEGNVNRLLPDYLDADTDLLMNEGLMEALKKSFDQSASEQEETHDESEDRFVRHMKQMAIKLQSFRLAELIEAAPTGPTPSLRDTSRKEFYRQFGEAIKDQESSSSFVCGGSIPIEGVPSSNNLLKDCTPASFGRGQEDIIDPEYRQAGKLDPSQFLTSFHPDYEIITNVERILLPSIKSQKKNTLDFRKIKAELCKLNIYSGPSGLFRKHVDTPRARDQIGSLVVCLPSAFQGGDLVVRHGGKQVNFGWSDRSASAIQWVDVL</sequence>
<comment type="caution">
    <text evidence="1">The sequence shown here is derived from an EMBL/GenBank/DDBJ whole genome shotgun (WGS) entry which is preliminary data.</text>
</comment>
<evidence type="ECO:0000313" key="2">
    <source>
        <dbReference type="Proteomes" id="UP000452235"/>
    </source>
</evidence>
<dbReference type="EMBL" id="BLJY01000012">
    <property type="protein sequence ID" value="GFF20431.1"/>
    <property type="molecule type" value="Genomic_DNA"/>
</dbReference>